<dbReference type="InterPro" id="IPR003663">
    <property type="entry name" value="Sugar/inositol_transpt"/>
</dbReference>
<dbReference type="SUPFAM" id="SSF103473">
    <property type="entry name" value="MFS general substrate transporter"/>
    <property type="match status" value="1"/>
</dbReference>
<dbReference type="InterPro" id="IPR005829">
    <property type="entry name" value="Sugar_transporter_CS"/>
</dbReference>
<evidence type="ECO:0000256" key="5">
    <source>
        <dbReference type="ARBA" id="ARBA00022692"/>
    </source>
</evidence>
<dbReference type="EMBL" id="SSTD01006815">
    <property type="protein sequence ID" value="TYK19654.1"/>
    <property type="molecule type" value="Genomic_DNA"/>
</dbReference>
<evidence type="ECO:0000256" key="6">
    <source>
        <dbReference type="ARBA" id="ARBA00022989"/>
    </source>
</evidence>
<organism evidence="11 12">
    <name type="scientific">Cucumis melo var. makuwa</name>
    <name type="common">Oriental melon</name>
    <dbReference type="NCBI Taxonomy" id="1194695"/>
    <lineage>
        <taxon>Eukaryota</taxon>
        <taxon>Viridiplantae</taxon>
        <taxon>Streptophyta</taxon>
        <taxon>Embryophyta</taxon>
        <taxon>Tracheophyta</taxon>
        <taxon>Spermatophyta</taxon>
        <taxon>Magnoliopsida</taxon>
        <taxon>eudicotyledons</taxon>
        <taxon>Gunneridae</taxon>
        <taxon>Pentapetalae</taxon>
        <taxon>rosids</taxon>
        <taxon>fabids</taxon>
        <taxon>Cucurbitales</taxon>
        <taxon>Cucurbitaceae</taxon>
        <taxon>Benincaseae</taxon>
        <taxon>Cucumis</taxon>
    </lineage>
</organism>
<feature type="domain" description="Major facilitator superfamily (MFS) profile" evidence="10">
    <location>
        <begin position="50"/>
        <end position="510"/>
    </location>
</feature>
<dbReference type="PROSITE" id="PS00216">
    <property type="entry name" value="SUGAR_TRANSPORT_1"/>
    <property type="match status" value="1"/>
</dbReference>
<evidence type="ECO:0000259" key="10">
    <source>
        <dbReference type="PROSITE" id="PS50850"/>
    </source>
</evidence>
<evidence type="ECO:0000256" key="8">
    <source>
        <dbReference type="RuleBase" id="RU003346"/>
    </source>
</evidence>
<gene>
    <name evidence="11" type="ORF">E5676_scaffold242G00460</name>
</gene>
<evidence type="ECO:0000256" key="7">
    <source>
        <dbReference type="ARBA" id="ARBA00023136"/>
    </source>
</evidence>
<evidence type="ECO:0000256" key="2">
    <source>
        <dbReference type="ARBA" id="ARBA00010992"/>
    </source>
</evidence>
<dbReference type="GO" id="GO:0051119">
    <property type="term" value="F:sugar transmembrane transporter activity"/>
    <property type="evidence" value="ECO:0007669"/>
    <property type="project" value="InterPro"/>
</dbReference>
<evidence type="ECO:0000256" key="4">
    <source>
        <dbReference type="ARBA" id="ARBA00022597"/>
    </source>
</evidence>
<dbReference type="CDD" id="cd17358">
    <property type="entry name" value="MFS_GLUT6_8_Class3_like"/>
    <property type="match status" value="1"/>
</dbReference>
<accession>A0A5D3D7Y4</accession>
<keyword evidence="3 8" id="KW-0813">Transport</keyword>
<name>A0A5D3D7Y4_CUCMM</name>
<keyword evidence="5 9" id="KW-0812">Transmembrane</keyword>
<feature type="transmembrane region" description="Helical" evidence="9">
    <location>
        <begin position="182"/>
        <end position="201"/>
    </location>
</feature>
<dbReference type="InterPro" id="IPR020846">
    <property type="entry name" value="MFS_dom"/>
</dbReference>
<dbReference type="NCBIfam" id="TIGR00879">
    <property type="entry name" value="SP"/>
    <property type="match status" value="1"/>
</dbReference>
<feature type="transmembrane region" description="Helical" evidence="9">
    <location>
        <begin position="405"/>
        <end position="433"/>
    </location>
</feature>
<feature type="transmembrane region" description="Helical" evidence="9">
    <location>
        <begin position="488"/>
        <end position="506"/>
    </location>
</feature>
<feature type="transmembrane region" description="Helical" evidence="9">
    <location>
        <begin position="43"/>
        <end position="63"/>
    </location>
</feature>
<sequence>MSFRDDNEEGRDLRKPFLHTGSWYRMGSRQSSMMGSSQAIRDSSVSVLACVLIVALGPIQFGFTCGYSSPTQSSIMKDLRLTVPEYSVFGSLSNVGAMVGAISSGQIAEYIGRKGSLMIAAIPNIIGWLAISFAKDSSFLYMGRLLEGFGVGIISYTVPVYIAEIAPQNLRGGLGSVNQLSVTIGIMLAYLLGLFVPWRLLAVLGNALERHCIVLLLLVNAMIVYITIPGILPCTVLIPGLFFIPESPRWLAKMGMTEEFETSLQVLRGFDADISIEVNEIKRSVATTTKRTTIRFAELKRRRYWFPLMIGIGLLMLQQLSGINAVLFYSSTIFAAAGVKSSNVATCGLGAVQVIATAVTTWLVDRAGRRILLIVSTAGMTFSLLIVSVVFFLKDLTSETSSLYNILSILSVVSVVALVVFFSLGLGAIPWVIMSELLSKKGKKLLQILPINIKGLAGSMATLANWFIAWLVTMTANLLLEWSNGGTFAIYMLVSAFTMAFVILWVPETKGRTLEEIQFSFR</sequence>
<evidence type="ECO:0000256" key="3">
    <source>
        <dbReference type="ARBA" id="ARBA00022448"/>
    </source>
</evidence>
<dbReference type="PROSITE" id="PS00217">
    <property type="entry name" value="SUGAR_TRANSPORT_2"/>
    <property type="match status" value="1"/>
</dbReference>
<dbReference type="PRINTS" id="PR00171">
    <property type="entry name" value="SUGRTRNSPORT"/>
</dbReference>
<keyword evidence="7 9" id="KW-0472">Membrane</keyword>
<evidence type="ECO:0000313" key="12">
    <source>
        <dbReference type="Proteomes" id="UP000321947"/>
    </source>
</evidence>
<dbReference type="InterPro" id="IPR036259">
    <property type="entry name" value="MFS_trans_sf"/>
</dbReference>
<feature type="transmembrane region" description="Helical" evidence="9">
    <location>
        <begin position="139"/>
        <end position="162"/>
    </location>
</feature>
<dbReference type="PANTHER" id="PTHR48021:SF23">
    <property type="entry name" value="SUGAR TRANSPORTER ERD6-LIKE 6"/>
    <property type="match status" value="1"/>
</dbReference>
<dbReference type="InterPro" id="IPR044775">
    <property type="entry name" value="MFS_ERD6/Tret1-like"/>
</dbReference>
<dbReference type="PANTHER" id="PTHR48021">
    <property type="match status" value="1"/>
</dbReference>
<protein>
    <submittedName>
        <fullName evidence="11">Sugar transporter ERD6-like 6</fullName>
    </submittedName>
</protein>
<comment type="similarity">
    <text evidence="2 8">Belongs to the major facilitator superfamily. Sugar transporter (TC 2.A.1.1) family.</text>
</comment>
<feature type="transmembrane region" description="Helical" evidence="9">
    <location>
        <begin position="213"/>
        <end position="244"/>
    </location>
</feature>
<dbReference type="Gene3D" id="1.20.1250.20">
    <property type="entry name" value="MFS general substrate transporter like domains"/>
    <property type="match status" value="1"/>
</dbReference>
<feature type="transmembrane region" description="Helical" evidence="9">
    <location>
        <begin position="342"/>
        <end position="364"/>
    </location>
</feature>
<comment type="subcellular location">
    <subcellularLocation>
        <location evidence="1">Membrane</location>
        <topology evidence="1">Multi-pass membrane protein</topology>
    </subcellularLocation>
</comment>
<proteinExistence type="inferred from homology"/>
<keyword evidence="4 11" id="KW-0762">Sugar transport</keyword>
<evidence type="ECO:0000256" key="9">
    <source>
        <dbReference type="SAM" id="Phobius"/>
    </source>
</evidence>
<dbReference type="InterPro" id="IPR005828">
    <property type="entry name" value="MFS_sugar_transport-like"/>
</dbReference>
<dbReference type="InterPro" id="IPR050549">
    <property type="entry name" value="MFS_Trehalose_Transporter"/>
</dbReference>
<dbReference type="PROSITE" id="PS50850">
    <property type="entry name" value="MFS"/>
    <property type="match status" value="1"/>
</dbReference>
<evidence type="ECO:0000313" key="11">
    <source>
        <dbReference type="EMBL" id="TYK19654.1"/>
    </source>
</evidence>
<dbReference type="Proteomes" id="UP000321947">
    <property type="component" value="Unassembled WGS sequence"/>
</dbReference>
<evidence type="ECO:0000256" key="1">
    <source>
        <dbReference type="ARBA" id="ARBA00004141"/>
    </source>
</evidence>
<feature type="transmembrane region" description="Helical" evidence="9">
    <location>
        <begin position="83"/>
        <end position="103"/>
    </location>
</feature>
<feature type="transmembrane region" description="Helical" evidence="9">
    <location>
        <begin position="445"/>
        <end position="468"/>
    </location>
</feature>
<feature type="transmembrane region" description="Helical" evidence="9">
    <location>
        <begin position="115"/>
        <end position="133"/>
    </location>
</feature>
<keyword evidence="6 9" id="KW-1133">Transmembrane helix</keyword>
<dbReference type="AlphaFoldDB" id="A0A5D3D7Y4"/>
<dbReference type="GO" id="GO:0016020">
    <property type="term" value="C:membrane"/>
    <property type="evidence" value="ECO:0007669"/>
    <property type="project" value="UniProtKB-SubCell"/>
</dbReference>
<dbReference type="GO" id="GO:0000325">
    <property type="term" value="C:plant-type vacuole"/>
    <property type="evidence" value="ECO:0007669"/>
    <property type="project" value="TreeGrafter"/>
</dbReference>
<feature type="transmembrane region" description="Helical" evidence="9">
    <location>
        <begin position="371"/>
        <end position="393"/>
    </location>
</feature>
<reference evidence="11 12" key="1">
    <citation type="submission" date="2019-08" db="EMBL/GenBank/DDBJ databases">
        <title>Draft genome sequences of two oriental melons (Cucumis melo L. var makuwa).</title>
        <authorList>
            <person name="Kwon S.-Y."/>
        </authorList>
    </citation>
    <scope>NUCLEOTIDE SEQUENCE [LARGE SCALE GENOMIC DNA]</scope>
    <source>
        <strain evidence="12">cv. Chang Bougi</strain>
        <tissue evidence="11">Leaf</tissue>
    </source>
</reference>
<dbReference type="Pfam" id="PF00083">
    <property type="entry name" value="Sugar_tr"/>
    <property type="match status" value="1"/>
</dbReference>
<feature type="transmembrane region" description="Helical" evidence="9">
    <location>
        <begin position="304"/>
        <end position="330"/>
    </location>
</feature>
<comment type="caution">
    <text evidence="11">The sequence shown here is derived from an EMBL/GenBank/DDBJ whole genome shotgun (WGS) entry which is preliminary data.</text>
</comment>